<dbReference type="InterPro" id="IPR029478">
    <property type="entry name" value="TM1586_NiRdase"/>
</dbReference>
<accession>A0A6G8F267</accession>
<sequence length="215" mass="23800">MRRYKDIPLEQTCIDTLQKKIAECNKLGNLHIQLVTDERKAFTGVLSYGKFSGVNSYLAMVGKKADDLDERIGYYGELLVLLAQSLGLNTCWAGLSYRKTDAFEVLPGERLTCLISVGYGEMQGAGHKIKTIGDVSNASELTPVWFRQGVEAALLAPTAVNQQKFSFEYIAPHGDEAPKVKANKHFSIVGYTQMDLGIAKCHFEIGAGKENFEWV</sequence>
<dbReference type="Pfam" id="PF14512">
    <property type="entry name" value="TM1586_NiRdase"/>
    <property type="match status" value="1"/>
</dbReference>
<name>A0A6G8F267_9BACT</name>
<evidence type="ECO:0000259" key="1">
    <source>
        <dbReference type="Pfam" id="PF14512"/>
    </source>
</evidence>
<dbReference type="EMBL" id="MN990733">
    <property type="protein sequence ID" value="QIM10161.1"/>
    <property type="molecule type" value="Genomic_DNA"/>
</dbReference>
<dbReference type="AlphaFoldDB" id="A0A6G8F267"/>
<feature type="domain" description="Putative nitroreductase TM1586" evidence="1">
    <location>
        <begin position="1"/>
        <end position="207"/>
    </location>
</feature>
<dbReference type="GO" id="GO:0016491">
    <property type="term" value="F:oxidoreductase activity"/>
    <property type="evidence" value="ECO:0007669"/>
    <property type="project" value="InterPro"/>
</dbReference>
<dbReference type="SUPFAM" id="SSF55469">
    <property type="entry name" value="FMN-dependent nitroreductase-like"/>
    <property type="match status" value="1"/>
</dbReference>
<proteinExistence type="predicted"/>
<protein>
    <submittedName>
        <fullName evidence="2">Nitroreductase</fullName>
    </submittedName>
</protein>
<dbReference type="Gene3D" id="3.40.109.10">
    <property type="entry name" value="NADH Oxidase"/>
    <property type="match status" value="1"/>
</dbReference>
<organism evidence="2">
    <name type="scientific">uncultured Prevotella sp</name>
    <dbReference type="NCBI Taxonomy" id="159272"/>
    <lineage>
        <taxon>Bacteria</taxon>
        <taxon>Pseudomonadati</taxon>
        <taxon>Bacteroidota</taxon>
        <taxon>Bacteroidia</taxon>
        <taxon>Bacteroidales</taxon>
        <taxon>Prevotellaceae</taxon>
        <taxon>Prevotella</taxon>
        <taxon>environmental samples</taxon>
    </lineage>
</organism>
<gene>
    <name evidence="2" type="ORF">Prevot485_2600</name>
</gene>
<reference evidence="2" key="1">
    <citation type="journal article" date="2020" name="J. ISSAAS">
        <title>Lactobacilli and other gastrointestinal microbiota of Peromyscus leucopus, reservoir host for agents of Lyme disease and other zoonoses in North America.</title>
        <authorList>
            <person name="Milovic A."/>
            <person name="Bassam K."/>
            <person name="Shao H."/>
            <person name="Chatzistamou I."/>
            <person name="Tufts D.M."/>
            <person name="Diuk-Wasser M."/>
            <person name="Barbour A.G."/>
        </authorList>
    </citation>
    <scope>NUCLEOTIDE SEQUENCE</scope>
    <source>
        <strain evidence="2">LL70</strain>
    </source>
</reference>
<dbReference type="InterPro" id="IPR000415">
    <property type="entry name" value="Nitroreductase-like"/>
</dbReference>
<evidence type="ECO:0000313" key="2">
    <source>
        <dbReference type="EMBL" id="QIM10161.1"/>
    </source>
</evidence>